<dbReference type="Proteomes" id="UP000574332">
    <property type="component" value="Unassembled WGS sequence"/>
</dbReference>
<evidence type="ECO:0000256" key="3">
    <source>
        <dbReference type="ARBA" id="ARBA00022692"/>
    </source>
</evidence>
<accession>A0A8E2D7X0</accession>
<evidence type="ECO:0000256" key="6">
    <source>
        <dbReference type="HAMAP-Rule" id="MF_01844"/>
    </source>
</evidence>
<evidence type="ECO:0000313" key="7">
    <source>
        <dbReference type="EMBL" id="NYI49749.1"/>
    </source>
</evidence>
<feature type="transmembrane region" description="Helical" evidence="6">
    <location>
        <begin position="140"/>
        <end position="157"/>
    </location>
</feature>
<protein>
    <recommendedName>
        <fullName evidence="6">Na(+)/H(+) antiporter NhaA</fullName>
    </recommendedName>
    <alternativeName>
        <fullName evidence="6">Sodium/proton antiporter NhaA</fullName>
    </alternativeName>
</protein>
<dbReference type="AlphaFoldDB" id="A0A8E2D7X0"/>
<proteinExistence type="inferred from homology"/>
<keyword evidence="3 6" id="KW-0812">Transmembrane</keyword>
<feature type="transmembrane region" description="Helical" evidence="6">
    <location>
        <begin position="424"/>
        <end position="441"/>
    </location>
</feature>
<feature type="transmembrane region" description="Helical" evidence="6">
    <location>
        <begin position="192"/>
        <end position="210"/>
    </location>
</feature>
<comment type="subcellular location">
    <subcellularLocation>
        <location evidence="1">Cell inner membrane</location>
        <topology evidence="1">Multi-pass membrane protein</topology>
    </subcellularLocation>
    <subcellularLocation>
        <location evidence="6">Cell membrane</location>
        <topology evidence="6">Multi-pass membrane protein</topology>
    </subcellularLocation>
</comment>
<keyword evidence="6" id="KW-0050">Antiport</keyword>
<dbReference type="GO" id="GO:0006885">
    <property type="term" value="P:regulation of pH"/>
    <property type="evidence" value="ECO:0007669"/>
    <property type="project" value="UniProtKB-UniRule"/>
</dbReference>
<evidence type="ECO:0000313" key="8">
    <source>
        <dbReference type="Proteomes" id="UP000574332"/>
    </source>
</evidence>
<feature type="transmembrane region" description="Helical" evidence="6">
    <location>
        <begin position="382"/>
        <end position="404"/>
    </location>
</feature>
<dbReference type="InterPro" id="IPR004670">
    <property type="entry name" value="NhaA"/>
</dbReference>
<name>A0A8E2D7X0_9PORP</name>
<keyword evidence="8" id="KW-1185">Reference proteome</keyword>
<gene>
    <name evidence="6" type="primary">nhaA</name>
    <name evidence="7" type="ORF">F5613_001827</name>
</gene>
<evidence type="ECO:0000256" key="1">
    <source>
        <dbReference type="ARBA" id="ARBA00004429"/>
    </source>
</evidence>
<dbReference type="RefSeq" id="WP_179399470.1">
    <property type="nucleotide sequence ID" value="NZ_JACCCY010000002.1"/>
</dbReference>
<dbReference type="InterPro" id="IPR023171">
    <property type="entry name" value="Na/H_antiporter_dom_sf"/>
</dbReference>
<organism evidence="7 8">
    <name type="scientific">Macellibacteroides fermentans</name>
    <dbReference type="NCBI Taxonomy" id="879969"/>
    <lineage>
        <taxon>Bacteria</taxon>
        <taxon>Pseudomonadati</taxon>
        <taxon>Bacteroidota</taxon>
        <taxon>Bacteroidia</taxon>
        <taxon>Bacteroidales</taxon>
        <taxon>Porphyromonadaceae</taxon>
        <taxon>Macellibacteroides</taxon>
    </lineage>
</organism>
<dbReference type="HAMAP" id="MF_01844">
    <property type="entry name" value="NhaA"/>
    <property type="match status" value="1"/>
</dbReference>
<keyword evidence="6" id="KW-0813">Transport</keyword>
<dbReference type="PANTHER" id="PTHR30341:SF0">
    <property type="entry name" value="NA(+)_H(+) ANTIPORTER NHAA"/>
    <property type="match status" value="1"/>
</dbReference>
<feature type="transmembrane region" description="Helical" evidence="6">
    <location>
        <begin position="109"/>
        <end position="128"/>
    </location>
</feature>
<comment type="similarity">
    <text evidence="6">Belongs to the NhaA Na(+)/H(+) (TC 2.A.33) antiporter family.</text>
</comment>
<keyword evidence="2 6" id="KW-1003">Cell membrane</keyword>
<reference evidence="7 8" key="1">
    <citation type="submission" date="2020-07" db="EMBL/GenBank/DDBJ databases">
        <title>Genomic Encyclopedia of Type Strains, Phase IV (KMG-IV): sequencing the most valuable type-strain genomes for metagenomic binning, comparative biology and taxonomic classification.</title>
        <authorList>
            <person name="Goeker M."/>
        </authorList>
    </citation>
    <scope>NUCLEOTIDE SEQUENCE [LARGE SCALE GENOMIC DNA]</scope>
    <source>
        <strain evidence="7 8">DSM 23697</strain>
    </source>
</reference>
<evidence type="ECO:0000256" key="4">
    <source>
        <dbReference type="ARBA" id="ARBA00022989"/>
    </source>
</evidence>
<comment type="function">
    <text evidence="6">Na(+)/H(+) antiporter that extrudes sodium in exchange for external protons.</text>
</comment>
<feature type="transmembrane region" description="Helical" evidence="6">
    <location>
        <begin position="68"/>
        <end position="88"/>
    </location>
</feature>
<dbReference type="PANTHER" id="PTHR30341">
    <property type="entry name" value="SODIUM ION/PROTON ANTIPORTER NHAA-RELATED"/>
    <property type="match status" value="1"/>
</dbReference>
<dbReference type="Pfam" id="PF06965">
    <property type="entry name" value="Na_H_antiport_1"/>
    <property type="match status" value="1"/>
</dbReference>
<feature type="transmembrane region" description="Helical" evidence="6">
    <location>
        <begin position="164"/>
        <end position="186"/>
    </location>
</feature>
<dbReference type="GO" id="GO:0015385">
    <property type="term" value="F:sodium:proton antiporter activity"/>
    <property type="evidence" value="ECO:0007669"/>
    <property type="project" value="UniProtKB-UniRule"/>
</dbReference>
<evidence type="ECO:0000256" key="5">
    <source>
        <dbReference type="ARBA" id="ARBA00023136"/>
    </source>
</evidence>
<keyword evidence="6" id="KW-0915">Sodium</keyword>
<keyword evidence="5 6" id="KW-0472">Membrane</keyword>
<keyword evidence="6" id="KW-0739">Sodium transport</keyword>
<dbReference type="GO" id="GO:0005886">
    <property type="term" value="C:plasma membrane"/>
    <property type="evidence" value="ECO:0007669"/>
    <property type="project" value="UniProtKB-SubCell"/>
</dbReference>
<feature type="transmembrane region" description="Helical" evidence="6">
    <location>
        <begin position="344"/>
        <end position="370"/>
    </location>
</feature>
<comment type="caution">
    <text evidence="7">The sequence shown here is derived from an EMBL/GenBank/DDBJ whole genome shotgun (WGS) entry which is preliminary data.</text>
</comment>
<dbReference type="NCBIfam" id="TIGR00773">
    <property type="entry name" value="NhaA"/>
    <property type="match status" value="1"/>
</dbReference>
<keyword evidence="4 6" id="KW-1133">Transmembrane helix</keyword>
<keyword evidence="6" id="KW-0406">Ion transport</keyword>
<sequence>MENRIKIVAKPFKKLAVHKPSSSMLLFIATFVALFLANSPWSSFYDDFLVRPVVFQIGSFNFFSHHGASMSVLAFVNDALMALFFLLVGMEIKQEFLVGELSSFRKAMFPIVGAFGGMIVPVIVFILICSSQPEIRGAAIPMATDIAFALSVLALLGDRVSVSLKVFLTALAVVDDIGGIIIIALFYSSHVVILPLILSFVVLLIIYLGGKLRVNHNSFYYIGGFIVWLLFLESGIHPTISGVLVAFTIPARPIVNLEGFSENLAQYLRVLPLKQEEVTPKATVLSNTQIRILRKIEETSDKAISPLQNMSDSLHPYVYYFILPLFAFVNAGISFNSIEPSMLIGIPLGVFSGLFIGKALGIFSFAYLFLKSGMGIFPRGMNVKNLFALSLLGGIGFTVSLFIANLSYTGVPEVGANLLNQAKLGVFAGSLVSGLCGYFLLKKVLPPANAKE</sequence>
<dbReference type="Gene3D" id="1.20.1530.10">
    <property type="entry name" value="Na+/H+ antiporter like domain"/>
    <property type="match status" value="1"/>
</dbReference>
<feature type="transmembrane region" description="Helical" evidence="6">
    <location>
        <begin position="317"/>
        <end position="338"/>
    </location>
</feature>
<dbReference type="EMBL" id="JACCCY010000002">
    <property type="protein sequence ID" value="NYI49749.1"/>
    <property type="molecule type" value="Genomic_DNA"/>
</dbReference>
<comment type="catalytic activity">
    <reaction evidence="6">
        <text>Na(+)(in) + 2 H(+)(out) = Na(+)(out) + 2 H(+)(in)</text>
        <dbReference type="Rhea" id="RHEA:29251"/>
        <dbReference type="ChEBI" id="CHEBI:15378"/>
        <dbReference type="ChEBI" id="CHEBI:29101"/>
    </reaction>
</comment>
<evidence type="ECO:0000256" key="2">
    <source>
        <dbReference type="ARBA" id="ARBA00022475"/>
    </source>
</evidence>